<protein>
    <recommendedName>
        <fullName evidence="3">F-box domain-containing protein</fullName>
    </recommendedName>
</protein>
<feature type="compositionally biased region" description="Acidic residues" evidence="1">
    <location>
        <begin position="355"/>
        <end position="371"/>
    </location>
</feature>
<evidence type="ECO:0000256" key="1">
    <source>
        <dbReference type="SAM" id="MobiDB-lite"/>
    </source>
</evidence>
<evidence type="ECO:0008006" key="3">
    <source>
        <dbReference type="Google" id="ProtNLM"/>
    </source>
</evidence>
<feature type="region of interest" description="Disordered" evidence="1">
    <location>
        <begin position="55"/>
        <end position="108"/>
    </location>
</feature>
<evidence type="ECO:0000313" key="2">
    <source>
        <dbReference type="EMBL" id="CAD9059606.1"/>
    </source>
</evidence>
<reference evidence="2" key="1">
    <citation type="submission" date="2021-01" db="EMBL/GenBank/DDBJ databases">
        <authorList>
            <person name="Corre E."/>
            <person name="Pelletier E."/>
            <person name="Niang G."/>
            <person name="Scheremetjew M."/>
            <person name="Finn R."/>
            <person name="Kale V."/>
            <person name="Holt S."/>
            <person name="Cochrane G."/>
            <person name="Meng A."/>
            <person name="Brown T."/>
            <person name="Cohen L."/>
        </authorList>
    </citation>
    <scope>NUCLEOTIDE SEQUENCE</scope>
    <source>
        <strain evidence="2">CCMP3346</strain>
    </source>
</reference>
<feature type="region of interest" description="Disordered" evidence="1">
    <location>
        <begin position="355"/>
        <end position="391"/>
    </location>
</feature>
<feature type="compositionally biased region" description="Low complexity" evidence="1">
    <location>
        <begin position="377"/>
        <end position="388"/>
    </location>
</feature>
<dbReference type="AlphaFoldDB" id="A0A7S1K0R2"/>
<dbReference type="EMBL" id="HBGB01025277">
    <property type="protein sequence ID" value="CAD9059606.1"/>
    <property type="molecule type" value="Transcribed_RNA"/>
</dbReference>
<accession>A0A7S1K0R2</accession>
<sequence length="493" mass="55458">MHRSGASTYPIHLSAFRELDLSGDQILEECMRQPQLRRLLLKGLGSLIRGGDADPSEIVDLSRKGTSSRQTSSVTSISSSSPSPTSEATEMDISPREGDGQAKPASSCFPASEEATSVDLLTGKEGAALLAVLGITEQPPGLLREMVVNILSFCKFENMLAASTACRFFQLASRQPGSCFSIELTTKDGLNKLLGYPTERLRNLLHRRARWVRRLILTPEGRIDQLAENHIPVLLRRFQMLNILELNSSVPYLAEELEEVFSSNHRSLQFIDLSAGFLGISAMFPGVDFNNLIYLRACDDWWKVDFRRGFKCDNLMYLGVRPLPKMRHLPETWKEWLMRLRHLRRLIVLVDAEDDDHDGGEGDNDQDDPMQQDDTHTTATTTGSSSSTARERESSFSIDLLRVLEPTLPNLVELRLLDYSAGGGQRSLQHLLARMEARRLPMLKELSVATTWEPHKERLSKLGFDRDGNAEGWEDTPVFRRREEEPRPVSAPN</sequence>
<feature type="region of interest" description="Disordered" evidence="1">
    <location>
        <begin position="463"/>
        <end position="493"/>
    </location>
</feature>
<organism evidence="2">
    <name type="scientific">Vitrella brassicaformis</name>
    <dbReference type="NCBI Taxonomy" id="1169539"/>
    <lineage>
        <taxon>Eukaryota</taxon>
        <taxon>Sar</taxon>
        <taxon>Alveolata</taxon>
        <taxon>Colpodellida</taxon>
        <taxon>Vitrellaceae</taxon>
        <taxon>Vitrella</taxon>
    </lineage>
</organism>
<feature type="compositionally biased region" description="Low complexity" evidence="1">
    <location>
        <begin position="67"/>
        <end position="86"/>
    </location>
</feature>
<gene>
    <name evidence="2" type="ORF">VBRA1451_LOCUS14676</name>
</gene>
<name>A0A7S1K0R2_9ALVE</name>
<feature type="compositionally biased region" description="Basic and acidic residues" evidence="1">
    <location>
        <begin position="477"/>
        <end position="487"/>
    </location>
</feature>
<proteinExistence type="predicted"/>